<comment type="caution">
    <text evidence="1">The sequence shown here is derived from an EMBL/GenBank/DDBJ whole genome shotgun (WGS) entry which is preliminary data.</text>
</comment>
<sequence>MVWETLKQLKDQHRNPLAHPNVTVSLEEAIGVIGVAYDVIHEMLRAMPDASETATD</sequence>
<reference evidence="1 2" key="1">
    <citation type="submission" date="2019-12" db="EMBL/GenBank/DDBJ databases">
        <title>Roseobacter cerasinus sp. nov., isolated from seawater around aquaculture.</title>
        <authorList>
            <person name="Muramatsu S."/>
            <person name="Takabe Y."/>
            <person name="Mori K."/>
            <person name="Takaichi S."/>
            <person name="Hanada S."/>
        </authorList>
    </citation>
    <scope>NUCLEOTIDE SEQUENCE [LARGE SCALE GENOMIC DNA]</scope>
    <source>
        <strain evidence="1 2">AI77</strain>
    </source>
</reference>
<dbReference type="Proteomes" id="UP000436522">
    <property type="component" value="Unassembled WGS sequence"/>
</dbReference>
<gene>
    <name evidence="1" type="ORF">So717_19020</name>
</gene>
<protein>
    <submittedName>
        <fullName evidence="1">Uncharacterized protein</fullName>
    </submittedName>
</protein>
<dbReference type="AlphaFoldDB" id="A0A640VQ56"/>
<evidence type="ECO:0000313" key="1">
    <source>
        <dbReference type="EMBL" id="GFE50149.1"/>
    </source>
</evidence>
<accession>A0A640VQ56</accession>
<dbReference type="EMBL" id="BLIV01000003">
    <property type="protein sequence ID" value="GFE50149.1"/>
    <property type="molecule type" value="Genomic_DNA"/>
</dbReference>
<name>A0A640VQ56_9RHOB</name>
<organism evidence="1 2">
    <name type="scientific">Roseobacter cerasinus</name>
    <dbReference type="NCBI Taxonomy" id="2602289"/>
    <lineage>
        <taxon>Bacteria</taxon>
        <taxon>Pseudomonadati</taxon>
        <taxon>Pseudomonadota</taxon>
        <taxon>Alphaproteobacteria</taxon>
        <taxon>Rhodobacterales</taxon>
        <taxon>Roseobacteraceae</taxon>
        <taxon>Roseobacter</taxon>
    </lineage>
</organism>
<proteinExistence type="predicted"/>
<keyword evidence="2" id="KW-1185">Reference proteome</keyword>
<evidence type="ECO:0000313" key="2">
    <source>
        <dbReference type="Proteomes" id="UP000436522"/>
    </source>
</evidence>